<dbReference type="RefSeq" id="XP_069229178.1">
    <property type="nucleotide sequence ID" value="XM_069373334.1"/>
</dbReference>
<comment type="caution">
    <text evidence="5">The sequence shown here is derived from an EMBL/GenBank/DDBJ whole genome shotgun (WGS) entry which is preliminary data.</text>
</comment>
<feature type="repeat" description="ANK" evidence="2">
    <location>
        <begin position="681"/>
        <end position="714"/>
    </location>
</feature>
<dbReference type="SMART" id="SM00248">
    <property type="entry name" value="ANK"/>
    <property type="match status" value="2"/>
</dbReference>
<dbReference type="PANTHER" id="PTHR10039">
    <property type="entry name" value="AMELOGENIN"/>
    <property type="match status" value="1"/>
</dbReference>
<dbReference type="EMBL" id="JAAQHG020000016">
    <property type="protein sequence ID" value="KAL1586073.1"/>
    <property type="molecule type" value="Genomic_DNA"/>
</dbReference>
<evidence type="ECO:0000313" key="6">
    <source>
        <dbReference type="Proteomes" id="UP000803884"/>
    </source>
</evidence>
<dbReference type="GeneID" id="96006172"/>
<dbReference type="InterPro" id="IPR027417">
    <property type="entry name" value="P-loop_NTPase"/>
</dbReference>
<reference evidence="5 6" key="1">
    <citation type="journal article" date="2020" name="Microbiol. Resour. Announc.">
        <title>Draft Genome Sequence of a Cladosporium Species Isolated from the Mesophotic Ascidian Didemnum maculosum.</title>
        <authorList>
            <person name="Gioti A."/>
            <person name="Siaperas R."/>
            <person name="Nikolaivits E."/>
            <person name="Le Goff G."/>
            <person name="Ouazzani J."/>
            <person name="Kotoulas G."/>
            <person name="Topakas E."/>
        </authorList>
    </citation>
    <scope>NUCLEOTIDE SEQUENCE [LARGE SCALE GENOMIC DNA]</scope>
    <source>
        <strain evidence="5 6">TM138-S3</strain>
    </source>
</reference>
<dbReference type="Gene3D" id="1.25.40.20">
    <property type="entry name" value="Ankyrin repeat-containing domain"/>
    <property type="match status" value="1"/>
</dbReference>
<dbReference type="PROSITE" id="PS50088">
    <property type="entry name" value="ANK_REPEAT"/>
    <property type="match status" value="2"/>
</dbReference>
<evidence type="ECO:0008006" key="7">
    <source>
        <dbReference type="Google" id="ProtNLM"/>
    </source>
</evidence>
<dbReference type="Gene3D" id="3.40.50.300">
    <property type="entry name" value="P-loop containing nucleotide triphosphate hydrolases"/>
    <property type="match status" value="1"/>
</dbReference>
<feature type="domain" description="GPI inositol-deacylase winged helix" evidence="3">
    <location>
        <begin position="478"/>
        <end position="555"/>
    </location>
</feature>
<dbReference type="PANTHER" id="PTHR10039:SF15">
    <property type="entry name" value="NACHT DOMAIN-CONTAINING PROTEIN"/>
    <property type="match status" value="1"/>
</dbReference>
<feature type="domain" description="Nephrocystin 3-like N-terminal" evidence="4">
    <location>
        <begin position="205"/>
        <end position="367"/>
    </location>
</feature>
<dbReference type="InterPro" id="IPR036770">
    <property type="entry name" value="Ankyrin_rpt-contain_sf"/>
</dbReference>
<evidence type="ECO:0000259" key="4">
    <source>
        <dbReference type="Pfam" id="PF24883"/>
    </source>
</evidence>
<dbReference type="AlphaFoldDB" id="A0AB34KLT6"/>
<feature type="repeat" description="ANK" evidence="2">
    <location>
        <begin position="648"/>
        <end position="680"/>
    </location>
</feature>
<dbReference type="Proteomes" id="UP000803884">
    <property type="component" value="Unassembled WGS sequence"/>
</dbReference>
<keyword evidence="2" id="KW-0040">ANK repeat</keyword>
<dbReference type="InterPro" id="IPR054471">
    <property type="entry name" value="GPIID_WHD"/>
</dbReference>
<evidence type="ECO:0000313" key="5">
    <source>
        <dbReference type="EMBL" id="KAL1586073.1"/>
    </source>
</evidence>
<dbReference type="InterPro" id="IPR002110">
    <property type="entry name" value="Ankyrin_rpt"/>
</dbReference>
<gene>
    <name evidence="5" type="ORF">WHR41_04728</name>
</gene>
<evidence type="ECO:0000256" key="1">
    <source>
        <dbReference type="ARBA" id="ARBA00022737"/>
    </source>
</evidence>
<dbReference type="Pfam" id="PF12796">
    <property type="entry name" value="Ank_2"/>
    <property type="match status" value="1"/>
</dbReference>
<dbReference type="Pfam" id="PF24883">
    <property type="entry name" value="NPHP3_N"/>
    <property type="match status" value="1"/>
</dbReference>
<organism evidence="5 6">
    <name type="scientific">Cladosporium halotolerans</name>
    <dbReference type="NCBI Taxonomy" id="1052096"/>
    <lineage>
        <taxon>Eukaryota</taxon>
        <taxon>Fungi</taxon>
        <taxon>Dikarya</taxon>
        <taxon>Ascomycota</taxon>
        <taxon>Pezizomycotina</taxon>
        <taxon>Dothideomycetes</taxon>
        <taxon>Dothideomycetidae</taxon>
        <taxon>Cladosporiales</taxon>
        <taxon>Cladosporiaceae</taxon>
        <taxon>Cladosporium</taxon>
    </lineage>
</organism>
<sequence length="737" mass="82589">MEPVGLAASIATLVKLAKEVLLFVKEAKESSAERQKFIREISGLHGLLSTLIDFINDDPTDTWLQAVEGLTAKGGPLDQFLLALVNIKVKVTPGSSMRKLGQVLIWKVIKDDINSLLSQIERVKSLVAIALEMDQMKLSHAIKEDLEIVRSDMTELKSGSLKIQDDTSFLRSNVSAAQKQSVLDWLCPTDYSQQHRDIINRRTPGTGDWFLNTPEFQTWEQSADGTLFCPGDPGVGKTIMSAIVVERLLRTLHPLKQPVVFIYFNYKQQGEQTRDHIVRSFLRQIADFPAGVPKAVMRFREAHEEKRTTPDSAEFKQLLETVVSEVRGFSIVTDALDESDDTARAGLFWLVKDLRAHTKARYLATSRNYPAITSHGLFLHQPSLGIKATAKDLERYVQDRFVGFKAKPAPELQRQLISGVITAVGGMFLLARLLMDSFQNRLKVKTIKEDLAKLPTGLDAYDVAYDNAMERIQAQPQELRDCATKALSLVMCAKRPLRASEITYALMLEPGDTEIDEDNELDIEVIVASSAALLTVDEESQTVRFVHYTTQEYLQRMKDKWLPGAEAGIFSMCTVAWEVAYNRRGVELDQRPEFEDYAFDHGLVHVDAVFNDERYVECKRPELFSLLRNTIRIDAATSFAIPPSSRRYGTTIAHWSASKGLTGVLRHLISEGFDVDVQNSFEQTPLMFAVFYGQNAALSLLLQTNGVNVNAADKQGRTALWHAALSNEVEAAWTSSQ</sequence>
<accession>A0AB34KLT6</accession>
<dbReference type="InterPro" id="IPR056884">
    <property type="entry name" value="NPHP3-like_N"/>
</dbReference>
<name>A0AB34KLT6_9PEZI</name>
<keyword evidence="6" id="KW-1185">Reference proteome</keyword>
<evidence type="ECO:0000256" key="2">
    <source>
        <dbReference type="PROSITE-ProRule" id="PRU00023"/>
    </source>
</evidence>
<proteinExistence type="predicted"/>
<protein>
    <recommendedName>
        <fullName evidence="7">Ankyrin repeat protein</fullName>
    </recommendedName>
</protein>
<keyword evidence="1" id="KW-0677">Repeat</keyword>
<dbReference type="SUPFAM" id="SSF48403">
    <property type="entry name" value="Ankyrin repeat"/>
    <property type="match status" value="1"/>
</dbReference>
<evidence type="ECO:0000259" key="3">
    <source>
        <dbReference type="Pfam" id="PF22939"/>
    </source>
</evidence>
<dbReference type="Pfam" id="PF22939">
    <property type="entry name" value="WHD_GPIID"/>
    <property type="match status" value="1"/>
</dbReference>